<name>A0A7H2BKM4_9MICC</name>
<dbReference type="GO" id="GO:0030170">
    <property type="term" value="F:pyridoxal phosphate binding"/>
    <property type="evidence" value="ECO:0007669"/>
    <property type="project" value="InterPro"/>
</dbReference>
<dbReference type="AlphaFoldDB" id="A0A7H2BKM4"/>
<evidence type="ECO:0000256" key="3">
    <source>
        <dbReference type="ARBA" id="ARBA00022898"/>
    </source>
</evidence>
<protein>
    <submittedName>
        <fullName evidence="5">Histidinol-phosphate transaminase</fullName>
        <ecNumber evidence="5">2.6.1.9</ecNumber>
    </submittedName>
</protein>
<evidence type="ECO:0000313" key="6">
    <source>
        <dbReference type="Proteomes" id="UP000516421"/>
    </source>
</evidence>
<dbReference type="InterPro" id="IPR015421">
    <property type="entry name" value="PyrdxlP-dep_Trfase_major"/>
</dbReference>
<dbReference type="InterPro" id="IPR024892">
    <property type="entry name" value="ArAT"/>
</dbReference>
<dbReference type="Gene3D" id="3.40.640.10">
    <property type="entry name" value="Type I PLP-dependent aspartate aminotransferase-like (Major domain)"/>
    <property type="match status" value="1"/>
</dbReference>
<dbReference type="InterPro" id="IPR050106">
    <property type="entry name" value="HistidinolP_aminotransfase"/>
</dbReference>
<organism evidence="5 6">
    <name type="scientific">Rothia amarae</name>
    <dbReference type="NCBI Taxonomy" id="169480"/>
    <lineage>
        <taxon>Bacteria</taxon>
        <taxon>Bacillati</taxon>
        <taxon>Actinomycetota</taxon>
        <taxon>Actinomycetes</taxon>
        <taxon>Micrococcales</taxon>
        <taxon>Micrococcaceae</taxon>
        <taxon>Rothia</taxon>
    </lineage>
</organism>
<proteinExistence type="predicted"/>
<dbReference type="EMBL" id="CP061538">
    <property type="protein sequence ID" value="QNV40220.1"/>
    <property type="molecule type" value="Genomic_DNA"/>
</dbReference>
<dbReference type="Proteomes" id="UP000516421">
    <property type="component" value="Chromosome"/>
</dbReference>
<dbReference type="CDD" id="cd00609">
    <property type="entry name" value="AAT_like"/>
    <property type="match status" value="1"/>
</dbReference>
<keyword evidence="1 5" id="KW-0032">Aminotransferase</keyword>
<evidence type="ECO:0000313" key="5">
    <source>
        <dbReference type="EMBL" id="QNV40220.1"/>
    </source>
</evidence>
<dbReference type="InterPro" id="IPR004839">
    <property type="entry name" value="Aminotransferase_I/II_large"/>
</dbReference>
<dbReference type="PANTHER" id="PTHR43643">
    <property type="entry name" value="HISTIDINOL-PHOSPHATE AMINOTRANSFERASE 2"/>
    <property type="match status" value="1"/>
</dbReference>
<dbReference type="InterPro" id="IPR015422">
    <property type="entry name" value="PyrdxlP-dep_Trfase_small"/>
</dbReference>
<dbReference type="GO" id="GO:0004400">
    <property type="term" value="F:histidinol-phosphate transaminase activity"/>
    <property type="evidence" value="ECO:0007669"/>
    <property type="project" value="UniProtKB-EC"/>
</dbReference>
<keyword evidence="6" id="KW-1185">Reference proteome</keyword>
<evidence type="ECO:0000259" key="4">
    <source>
        <dbReference type="Pfam" id="PF00155"/>
    </source>
</evidence>
<feature type="domain" description="Aminotransferase class I/classII large" evidence="4">
    <location>
        <begin position="42"/>
        <end position="370"/>
    </location>
</feature>
<evidence type="ECO:0000256" key="2">
    <source>
        <dbReference type="ARBA" id="ARBA00022679"/>
    </source>
</evidence>
<dbReference type="PANTHER" id="PTHR43643:SF3">
    <property type="entry name" value="HISTIDINOL-PHOSPHATE AMINOTRANSFERASE"/>
    <property type="match status" value="1"/>
</dbReference>
<sequence length="384" mass="42131">MTDVNAYLETESKLNPSPRPVFDRLPKYAAGKPPVAVEGLEQFKLSSNENPWGPVPEVADILSQFDTVHRYPDPLSTRLRGVLGEHLGVDPEDIVTGGGSLGALIQILSTFAGAQDDGKKDEVIYAWRSFEAYPICVGLAGAESIQVPNKADGSHDLEAMLAAITEHTRVILLCTPNNPTGPALTEIQVRDFLEKVPSHVVVVIDEAYFEFCSASEIPEGEEPPVNGLDIYPDYTNVVVLRTFSKAQGLAGLRVGYSISHPEITQYLRVAATPFAVTSLAEEAAIASVKHHDVVMDRVRHLVSERERVKKALEDLGWWIPETRANFVWLALGEHSPEFARRAEEVALSVRAFGTEGVRVSIGEDEANTRFISLCQNFEHGPKKP</sequence>
<dbReference type="SUPFAM" id="SSF53383">
    <property type="entry name" value="PLP-dependent transferases"/>
    <property type="match status" value="1"/>
</dbReference>
<evidence type="ECO:0000256" key="1">
    <source>
        <dbReference type="ARBA" id="ARBA00022576"/>
    </source>
</evidence>
<dbReference type="Gene3D" id="3.90.1150.10">
    <property type="entry name" value="Aspartate Aminotransferase, domain 1"/>
    <property type="match status" value="1"/>
</dbReference>
<dbReference type="RefSeq" id="WP_190617819.1">
    <property type="nucleotide sequence ID" value="NZ_CP061538.1"/>
</dbReference>
<dbReference type="EC" id="2.6.1.9" evidence="5"/>
<reference evidence="5 6" key="1">
    <citation type="submission" date="2020-09" db="EMBL/GenBank/DDBJ databases">
        <title>Investigation of environmental microbe.</title>
        <authorList>
            <person name="Ou Y."/>
            <person name="Kang Q."/>
        </authorList>
    </citation>
    <scope>NUCLEOTIDE SEQUENCE [LARGE SCALE GENOMIC DNA]</scope>
    <source>
        <strain evidence="5 6">KJZ-9</strain>
    </source>
</reference>
<dbReference type="NCBIfam" id="NF002878">
    <property type="entry name" value="PRK03321.1"/>
    <property type="match status" value="1"/>
</dbReference>
<dbReference type="KEGG" id="rama:IDM48_01905"/>
<keyword evidence="3" id="KW-0663">Pyridoxal phosphate</keyword>
<dbReference type="InterPro" id="IPR015424">
    <property type="entry name" value="PyrdxlP-dep_Trfase"/>
</dbReference>
<keyword evidence="2 5" id="KW-0808">Transferase</keyword>
<accession>A0A7H2BKM4</accession>
<gene>
    <name evidence="5" type="ORF">IDM48_01905</name>
</gene>
<dbReference type="Pfam" id="PF00155">
    <property type="entry name" value="Aminotran_1_2"/>
    <property type="match status" value="1"/>
</dbReference>